<dbReference type="AlphaFoldDB" id="A0A450UPM5"/>
<feature type="region of interest" description="Disordered" evidence="1">
    <location>
        <begin position="246"/>
        <end position="269"/>
    </location>
</feature>
<evidence type="ECO:0008006" key="3">
    <source>
        <dbReference type="Google" id="ProtNLM"/>
    </source>
</evidence>
<name>A0A450UPM5_9GAMM</name>
<feature type="compositionally biased region" description="Basic and acidic residues" evidence="1">
    <location>
        <begin position="248"/>
        <end position="267"/>
    </location>
</feature>
<organism evidence="2">
    <name type="scientific">Candidatus Kentrum sp. LFY</name>
    <dbReference type="NCBI Taxonomy" id="2126342"/>
    <lineage>
        <taxon>Bacteria</taxon>
        <taxon>Pseudomonadati</taxon>
        <taxon>Pseudomonadota</taxon>
        <taxon>Gammaproteobacteria</taxon>
        <taxon>Candidatus Kentrum</taxon>
    </lineage>
</organism>
<protein>
    <recommendedName>
        <fullName evidence="3">DUF4747 family protein</fullName>
    </recommendedName>
</protein>
<evidence type="ECO:0000256" key="1">
    <source>
        <dbReference type="SAM" id="MobiDB-lite"/>
    </source>
</evidence>
<dbReference type="Pfam" id="PF15931">
    <property type="entry name" value="DUF4747"/>
    <property type="match status" value="1"/>
</dbReference>
<proteinExistence type="predicted"/>
<accession>A0A450UPM5</accession>
<reference evidence="2" key="1">
    <citation type="submission" date="2019-02" db="EMBL/GenBank/DDBJ databases">
        <authorList>
            <person name="Gruber-Vodicka R. H."/>
            <person name="Seah K. B. B."/>
        </authorList>
    </citation>
    <scope>NUCLEOTIDE SEQUENCE</scope>
    <source>
        <strain evidence="2">BECK_M7</strain>
    </source>
</reference>
<sequence>MRNKKIIVAALNITMHPHSPEKYYRLFQDVRAMELKKPYRGNSYGMIGLMSTLKAEEEITERTEIAGLIYRFLQFDPDEPWINFREGKQAKPEDLAAVQIPDHLRPGYASFHFLFSPFHHRLFFETTTEKREKFTPGSMRTLVENLLNDSRLHNKYAPVDVTVEPTMDALDRIFSLPHLSRLEMRINRPNPDTGDDELEKEVFERLNNQNADREEIKLTATPGKSLQPDDSTTSLARIAQNNGYVKASGHDENRTLTEESTEQHPWKESVSYNPNLTTAADALREKAREMWQKIKDRLRST</sequence>
<gene>
    <name evidence="2" type="ORF">BECKLFY1418B_GA0070995_10592</name>
</gene>
<evidence type="ECO:0000313" key="2">
    <source>
        <dbReference type="EMBL" id="VFJ94488.1"/>
    </source>
</evidence>
<dbReference type="InterPro" id="IPR031832">
    <property type="entry name" value="DUF4747"/>
</dbReference>
<dbReference type="EMBL" id="CAADFF010000059">
    <property type="protein sequence ID" value="VFJ94488.1"/>
    <property type="molecule type" value="Genomic_DNA"/>
</dbReference>